<feature type="region of interest" description="Disordered" evidence="1">
    <location>
        <begin position="256"/>
        <end position="311"/>
    </location>
</feature>
<feature type="region of interest" description="Disordered" evidence="1">
    <location>
        <begin position="1"/>
        <end position="26"/>
    </location>
</feature>
<evidence type="ECO:0000313" key="3">
    <source>
        <dbReference type="Proteomes" id="UP001295684"/>
    </source>
</evidence>
<evidence type="ECO:0000256" key="1">
    <source>
        <dbReference type="SAM" id="MobiDB-lite"/>
    </source>
</evidence>
<dbReference type="EMBL" id="CAMPGE010028666">
    <property type="protein sequence ID" value="CAI2386176.1"/>
    <property type="molecule type" value="Genomic_DNA"/>
</dbReference>
<feature type="compositionally biased region" description="Basic and acidic residues" evidence="1">
    <location>
        <begin position="277"/>
        <end position="296"/>
    </location>
</feature>
<accession>A0AAD1Y8X0</accession>
<feature type="compositionally biased region" description="Polar residues" evidence="1">
    <location>
        <begin position="297"/>
        <end position="311"/>
    </location>
</feature>
<protein>
    <submittedName>
        <fullName evidence="2">Uncharacterized protein</fullName>
    </submittedName>
</protein>
<feature type="compositionally biased region" description="Polar residues" evidence="1">
    <location>
        <begin position="15"/>
        <end position="26"/>
    </location>
</feature>
<proteinExistence type="predicted"/>
<reference evidence="2" key="1">
    <citation type="submission" date="2023-07" db="EMBL/GenBank/DDBJ databases">
        <authorList>
            <consortium name="AG Swart"/>
            <person name="Singh M."/>
            <person name="Singh A."/>
            <person name="Seah K."/>
            <person name="Emmerich C."/>
        </authorList>
    </citation>
    <scope>NUCLEOTIDE SEQUENCE</scope>
    <source>
        <strain evidence="2">DP1</strain>
    </source>
</reference>
<organism evidence="2 3">
    <name type="scientific">Euplotes crassus</name>
    <dbReference type="NCBI Taxonomy" id="5936"/>
    <lineage>
        <taxon>Eukaryota</taxon>
        <taxon>Sar</taxon>
        <taxon>Alveolata</taxon>
        <taxon>Ciliophora</taxon>
        <taxon>Intramacronucleata</taxon>
        <taxon>Spirotrichea</taxon>
        <taxon>Hypotrichia</taxon>
        <taxon>Euplotida</taxon>
        <taxon>Euplotidae</taxon>
        <taxon>Moneuplotes</taxon>
    </lineage>
</organism>
<comment type="caution">
    <text evidence="2">The sequence shown here is derived from an EMBL/GenBank/DDBJ whole genome shotgun (WGS) entry which is preliminary data.</text>
</comment>
<sequence>MSSLHKARIDKPSSRSEVGSKSTIKSSQDITNILDLDLKGKLTTVILATLKDQSDVDSAKLLIKWVDLKFSKYLNAEDIPIKDLGNEEEKEADGQSMGKEVSESIKMDQKFKSVPHGKSGRVARPHCDEFGNAVTSPVHHTKDIETDLPNILRLFRQQLHIFVEEQNESNMKRGDFERMGNLANPSEPFDQADNKFGEDEDQLQTEGRKSYMKIKTRKNWPPTMEDLLEYISIYSQMNNIKFTALNYEEFYEKKSKKNNKKGSNFNKQLKTSKTPKIRGDSDVGTFRKESSRDTKNLTRSKNISLKTQESTPENQDIKLLQDLIDSVCLIEVLESDERKSSTTRNTEFNLRFNFDQFYKVLFESSCRDHEGVKFLDSDNYEQDEMIRAIIRSMNLKIASRSEDVMQTIDVLEYFVKMLTEIPNKELTRYTLELLNEILKGDFILQGEKPFKSFYCVIFYLCNGFKQLESILWEMWLPMEIQISGKRQRSSVGVNNTTSYQPDKMILQSNIYDPQVKESTREVEKNNDMDEHKMNRKSSLKGTELDWEFYDIINSILEYSNVVLNDIEIFAGPEIYSSILRNFHHVLPDDAIDKMLNAIYKITIDKNHRISNGRYNAMFSKDLIRTFGNIFCLYCLNITSTDHQMQSKYFNLLMKLIYHNILLVNDKTLHSANLSSDFDATKDKTSFFQMNRGHGIVKDRTLNKNVRKILLNNPSIFDDLQLCFVKLGQNSKMLGEEVYKERMIQIIFIFVYMLICSKDHKEIDPIEIIIQSKDYLFKYPHTIKYGMLLFMLLFSDKYNKSSFDFKKLFINSHTGVESLIMKLNESENEEQLIRNIYLVCLLCLETSKELKSKVISKIDLLRLFDSIKVSDITIENQKNLISYIIEMCCLSNEMLYFPVQDQLVIKGMFDSSEMKFVKDVIDSVIMNISEFLPKDDEDDIFYTENDFLSASQANFCAYVEDDIEETVREAFAFIESDFLNCMFIILFQLDKQLQVEFLLSLIPLIEERSECRRVLSKIEILEFFLKIYQYYRDALDKNSPDYELDCEYLNLLLKLISFSLDKGVSVDDDMYLYSLIKKTKTGEVDEKLLVMLCSQIEYCDIPNNINFKETLDSFGLAAFVSKGKALQKVENEMCLSPYITNLPNKKKGFSLAFWVRLKKLYDNMNLISALNYKTERIVTVRINVIREFQNFNIQDRIGASNLGENYGEAFSRPKIVKILEVVYTKEDTYIQDKAEIPINFEINKVYHVYIEHKKKNFRIFLNNQMVFDTNQIPYSYPGNLEQPITFQLSSIDKSITPIEILKSTLTEKERELVYNAGEMCENSMTHYLQKYKKRLILKFPDISELEPFDVNLTSMVNFSNECSKVSINEVQFSNNNDMPPNFKSHLLRIDQQQKEFYIRLQPKINNFKTWKIMKPIPEEAEFIYIMHHNLKQYLSGNNMFSILFSFIHTSQGSELIVLCALLQRNPFFLSLLFDLGGIDLLKDIIVEKQLNNRMDEKNLMYLFNIACSESISEEIGPKQEEEIKRPPGDEAGCSKENIIPKFNEAMMDFLDILILILKKSKNKLRVCKKILKTLVYLLEEPTNKEKFHNRYGKAILTSFMS</sequence>
<name>A0AAD1Y8X0_EUPCR</name>
<keyword evidence="3" id="KW-1185">Reference proteome</keyword>
<dbReference type="Proteomes" id="UP001295684">
    <property type="component" value="Unassembled WGS sequence"/>
</dbReference>
<gene>
    <name evidence="2" type="ORF">ECRASSUSDP1_LOCUS27780</name>
</gene>
<evidence type="ECO:0000313" key="2">
    <source>
        <dbReference type="EMBL" id="CAI2386176.1"/>
    </source>
</evidence>